<name>A0A7Y9R0N0_9BURK</name>
<gene>
    <name evidence="1" type="ORF">BDD16_001778</name>
</gene>
<sequence length="147" mass="16485">MACLPAFAQFQSVPPPQPLDEIATLATASARNASEYRIEAARHLYMRYWPQILDGKLPPMLHAVAAFRTTVDSRGRITDLRITRYPASAHEVVPWIQRLVYAAEPYPPPPRGMKSVVYPEVWLVTAEGRFQLHTLSEGQADSDDPAE</sequence>
<dbReference type="RefSeq" id="WP_179633638.1">
    <property type="nucleotide sequence ID" value="NZ_JACCFH010000001.1"/>
</dbReference>
<protein>
    <submittedName>
        <fullName evidence="1">Uncharacterized protein</fullName>
    </submittedName>
</protein>
<organism evidence="1 2">
    <name type="scientific">Sphaerotilus montanus</name>
    <dbReference type="NCBI Taxonomy" id="522889"/>
    <lineage>
        <taxon>Bacteria</taxon>
        <taxon>Pseudomonadati</taxon>
        <taxon>Pseudomonadota</taxon>
        <taxon>Betaproteobacteria</taxon>
        <taxon>Burkholderiales</taxon>
        <taxon>Sphaerotilaceae</taxon>
        <taxon>Sphaerotilus</taxon>
    </lineage>
</organism>
<dbReference type="Proteomes" id="UP000518288">
    <property type="component" value="Unassembled WGS sequence"/>
</dbReference>
<comment type="caution">
    <text evidence="1">The sequence shown here is derived from an EMBL/GenBank/DDBJ whole genome shotgun (WGS) entry which is preliminary data.</text>
</comment>
<accession>A0A7Y9R0N0</accession>
<evidence type="ECO:0000313" key="1">
    <source>
        <dbReference type="EMBL" id="NYG32792.1"/>
    </source>
</evidence>
<dbReference type="AlphaFoldDB" id="A0A7Y9R0N0"/>
<reference evidence="1 2" key="1">
    <citation type="submission" date="2020-07" db="EMBL/GenBank/DDBJ databases">
        <title>Genomic Encyclopedia of Archaeal and Bacterial Type Strains, Phase II (KMG-II): from individual species to whole genera.</title>
        <authorList>
            <person name="Goeker M."/>
        </authorList>
    </citation>
    <scope>NUCLEOTIDE SEQUENCE [LARGE SCALE GENOMIC DNA]</scope>
    <source>
        <strain evidence="1 2">DSM 21226</strain>
    </source>
</reference>
<proteinExistence type="predicted"/>
<dbReference type="EMBL" id="JACCFH010000001">
    <property type="protein sequence ID" value="NYG32792.1"/>
    <property type="molecule type" value="Genomic_DNA"/>
</dbReference>
<keyword evidence="2" id="KW-1185">Reference proteome</keyword>
<evidence type="ECO:0000313" key="2">
    <source>
        <dbReference type="Proteomes" id="UP000518288"/>
    </source>
</evidence>